<name>M0LZ78_9EURY</name>
<evidence type="ECO:0000313" key="2">
    <source>
        <dbReference type="Proteomes" id="UP000011566"/>
    </source>
</evidence>
<dbReference type="eggNOG" id="arCOG01175">
    <property type="taxonomic scope" value="Archaea"/>
</dbReference>
<keyword evidence="2" id="KW-1185">Reference proteome</keyword>
<proteinExistence type="predicted"/>
<organism evidence="1 2">
    <name type="scientific">Halococcus hamelinensis 100A6</name>
    <dbReference type="NCBI Taxonomy" id="1132509"/>
    <lineage>
        <taxon>Archaea</taxon>
        <taxon>Methanobacteriati</taxon>
        <taxon>Methanobacteriota</taxon>
        <taxon>Stenosarchaea group</taxon>
        <taxon>Halobacteria</taxon>
        <taxon>Halobacteriales</taxon>
        <taxon>Halococcaceae</taxon>
        <taxon>Halococcus</taxon>
    </lineage>
</organism>
<dbReference type="PATRIC" id="fig|1132509.6.peg.1948"/>
<dbReference type="Pfam" id="PF23442">
    <property type="entry name" value="DUF7125"/>
    <property type="match status" value="1"/>
</dbReference>
<dbReference type="SUPFAM" id="SSF52540">
    <property type="entry name" value="P-loop containing nucleoside triphosphate hydrolases"/>
    <property type="match status" value="1"/>
</dbReference>
<dbReference type="InterPro" id="IPR055549">
    <property type="entry name" value="DUF7125"/>
</dbReference>
<dbReference type="InterPro" id="IPR027417">
    <property type="entry name" value="P-loop_NTPase"/>
</dbReference>
<dbReference type="AlphaFoldDB" id="M0LZ78"/>
<dbReference type="EMBL" id="AOMB01000023">
    <property type="protein sequence ID" value="EMA38872.1"/>
    <property type="molecule type" value="Genomic_DNA"/>
</dbReference>
<dbReference type="Proteomes" id="UP000011566">
    <property type="component" value="Unassembled WGS sequence"/>
</dbReference>
<accession>M0LZ78</accession>
<gene>
    <name evidence="1" type="ORF">C447_08618</name>
</gene>
<evidence type="ECO:0000313" key="1">
    <source>
        <dbReference type="EMBL" id="EMA38872.1"/>
    </source>
</evidence>
<dbReference type="RefSeq" id="WP_007692926.1">
    <property type="nucleotide sequence ID" value="NZ_AJRK01000372.1"/>
</dbReference>
<comment type="caution">
    <text evidence="1">The sequence shown here is derived from an EMBL/GenBank/DDBJ whole genome shotgun (WGS) entry which is preliminary data.</text>
</comment>
<dbReference type="Gene3D" id="3.40.50.300">
    <property type="entry name" value="P-loop containing nucleotide triphosphate hydrolases"/>
    <property type="match status" value="1"/>
</dbReference>
<protein>
    <submittedName>
        <fullName evidence="1">KaiC-like transcriptional regulator</fullName>
    </submittedName>
</protein>
<dbReference type="OrthoDB" id="49711at2157"/>
<sequence length="208" mass="22716">MATPLPIGIDVLDQRLGGGVPPGSIVALCAPPASQAELLLYELMGPRETLYLTLDRTERGVTEGLRRTTIDTGDPDIRAIPDENRVDHVLERLGGRPRESTVIVDHHTVIETEERDRVPEFVTRLRRHLADTGGVVVLYCLDGDPVPERRATTLHSADVVVRLTVDVVGATVDTRLAVPKVRGGRALTETLKLQLTDRVAVDTSRDIA</sequence>
<reference evidence="1 2" key="1">
    <citation type="journal article" date="2014" name="PLoS Genet.">
        <title>Phylogenetically driven sequencing of extremely halophilic archaea reveals strategies for static and dynamic osmo-response.</title>
        <authorList>
            <person name="Becker E.A."/>
            <person name="Seitzer P.M."/>
            <person name="Tritt A."/>
            <person name="Larsen D."/>
            <person name="Krusor M."/>
            <person name="Yao A.I."/>
            <person name="Wu D."/>
            <person name="Madern D."/>
            <person name="Eisen J.A."/>
            <person name="Darling A.E."/>
            <person name="Facciotti M.T."/>
        </authorList>
    </citation>
    <scope>NUCLEOTIDE SEQUENCE [LARGE SCALE GENOMIC DNA]</scope>
    <source>
        <strain evidence="1 2">100A6</strain>
    </source>
</reference>